<accession>A0A1B1V3J1</accession>
<evidence type="ECO:0000313" key="2">
    <source>
        <dbReference type="EMBL" id="ANW11476.1"/>
    </source>
</evidence>
<proteinExistence type="evidence at transcript level"/>
<protein>
    <submittedName>
        <fullName evidence="2">Lol38.8</fullName>
    </submittedName>
</protein>
<dbReference type="EMBL" id="KX011398">
    <property type="protein sequence ID" value="ANW11476.1"/>
    <property type="molecule type" value="mRNA"/>
</dbReference>
<evidence type="ECO:0000256" key="1">
    <source>
        <dbReference type="SAM" id="SignalP"/>
    </source>
</evidence>
<sequence>MIVKSLLGLFLAILLLSTTEQAPARRKDRPIFSDRVEKFLKSMSNEGLNDRDKIKYLGEILSALSYYKYNDPNYLEHCC</sequence>
<dbReference type="AlphaFoldDB" id="A0A1B1V3J1"/>
<feature type="chain" id="PRO_5008531023" evidence="1">
    <location>
        <begin position="22"/>
        <end position="79"/>
    </location>
</feature>
<name>A0A1B1V3J1_9DIPT</name>
<feature type="signal peptide" evidence="1">
    <location>
        <begin position="1"/>
        <end position="21"/>
    </location>
</feature>
<keyword evidence="1" id="KW-0732">Signal</keyword>
<organism evidence="2">
    <name type="scientific">Bichromomyia olmeca</name>
    <dbReference type="NCBI Taxonomy" id="715919"/>
    <lineage>
        <taxon>Eukaryota</taxon>
        <taxon>Metazoa</taxon>
        <taxon>Ecdysozoa</taxon>
        <taxon>Arthropoda</taxon>
        <taxon>Hexapoda</taxon>
        <taxon>Insecta</taxon>
        <taxon>Pterygota</taxon>
        <taxon>Neoptera</taxon>
        <taxon>Endopterygota</taxon>
        <taxon>Diptera</taxon>
        <taxon>Nematocera</taxon>
        <taxon>Psychodoidea</taxon>
        <taxon>Psychodidae</taxon>
        <taxon>Bichromomyia</taxon>
    </lineage>
</organism>
<reference evidence="2" key="1">
    <citation type="journal article" date="2016" name="PLoS Negl. Trop. Dis.">
        <title>Molecular Diversity between Salivary Proteins from New World and Old World Sand Flies with Emphasis on Bichromomyia olmeca, the Sand Fly Vector of Leishmania mexicana in Mesoamerica.</title>
        <authorList>
            <person name="Abdeladhim M."/>
            <person name="V Coutinho-Abreu I."/>
            <person name="Townsend S."/>
            <person name="Pasos-Pinto S."/>
            <person name="Sanchez L."/>
            <person name="Rasouli M."/>
            <person name="B Guimaraes-Costa A."/>
            <person name="Aslan H."/>
            <person name="Francischetti I.M."/>
            <person name="Oliveira F."/>
            <person name="Becker I."/>
            <person name="Kamhawi S."/>
            <person name="Ribeiro J.M."/>
            <person name="Jochim R.C."/>
            <person name="Valenzuela J.G."/>
        </authorList>
    </citation>
    <scope>NUCLEOTIDE SEQUENCE</scope>
    <source>
        <tissue evidence="2">Salivary gland</tissue>
    </source>
</reference>